<evidence type="ECO:0000259" key="2">
    <source>
        <dbReference type="Pfam" id="PF06890"/>
    </source>
</evidence>
<name>A0A921DRC4_9BACT</name>
<organism evidence="3 4">
    <name type="scientific">Mailhella massiliensis</name>
    <dbReference type="NCBI Taxonomy" id="1903261"/>
    <lineage>
        <taxon>Bacteria</taxon>
        <taxon>Pseudomonadati</taxon>
        <taxon>Thermodesulfobacteriota</taxon>
        <taxon>Desulfovibrionia</taxon>
        <taxon>Desulfovibrionales</taxon>
        <taxon>Desulfovibrionaceae</taxon>
        <taxon>Mailhella</taxon>
    </lineage>
</organism>
<protein>
    <submittedName>
        <fullName evidence="3">Phage baseplate assembly protein V</fullName>
    </submittedName>
</protein>
<dbReference type="InterPro" id="IPR053861">
    <property type="entry name" value="Phage_Mu_Gp45_N"/>
</dbReference>
<gene>
    <name evidence="3" type="ORF">K8W16_07575</name>
</gene>
<comment type="caution">
    <text evidence="3">The sequence shown here is derived from an EMBL/GenBank/DDBJ whole genome shotgun (WGS) entry which is preliminary data.</text>
</comment>
<accession>A0A921DRC4</accession>
<reference evidence="3" key="1">
    <citation type="journal article" date="2021" name="PeerJ">
        <title>Extensive microbial diversity within the chicken gut microbiome revealed by metagenomics and culture.</title>
        <authorList>
            <person name="Gilroy R."/>
            <person name="Ravi A."/>
            <person name="Getino M."/>
            <person name="Pursley I."/>
            <person name="Horton D.L."/>
            <person name="Alikhan N.F."/>
            <person name="Baker D."/>
            <person name="Gharbi K."/>
            <person name="Hall N."/>
            <person name="Watson M."/>
            <person name="Adriaenssens E.M."/>
            <person name="Foster-Nyarko E."/>
            <person name="Jarju S."/>
            <person name="Secka A."/>
            <person name="Antonio M."/>
            <person name="Oren A."/>
            <person name="Chaudhuri R.R."/>
            <person name="La Ragione R."/>
            <person name="Hildebrand F."/>
            <person name="Pallen M.J."/>
        </authorList>
    </citation>
    <scope>NUCLEOTIDE SEQUENCE</scope>
    <source>
        <strain evidence="3">ChiGjej2B2-19336</strain>
    </source>
</reference>
<dbReference type="Pfam" id="PF06890">
    <property type="entry name" value="Phage_Mu_Gp45"/>
    <property type="match status" value="1"/>
</dbReference>
<dbReference type="PIRSF" id="PIRSF012337">
    <property type="entry name" value="gp45"/>
    <property type="match status" value="1"/>
</dbReference>
<proteinExistence type="predicted"/>
<feature type="region of interest" description="Disordered" evidence="1">
    <location>
        <begin position="151"/>
        <end position="176"/>
    </location>
</feature>
<reference evidence="3" key="2">
    <citation type="submission" date="2021-09" db="EMBL/GenBank/DDBJ databases">
        <authorList>
            <person name="Gilroy R."/>
        </authorList>
    </citation>
    <scope>NUCLEOTIDE SEQUENCE</scope>
    <source>
        <strain evidence="3">ChiGjej2B2-19336</strain>
    </source>
</reference>
<evidence type="ECO:0000313" key="3">
    <source>
        <dbReference type="EMBL" id="HJD97489.1"/>
    </source>
</evidence>
<dbReference type="RefSeq" id="WP_304122544.1">
    <property type="nucleotide sequence ID" value="NZ_DYZA01000154.1"/>
</dbReference>
<dbReference type="NCBIfam" id="TIGR01644">
    <property type="entry name" value="phage_P2_V"/>
    <property type="match status" value="1"/>
</dbReference>
<dbReference type="InterPro" id="IPR014462">
    <property type="entry name" value="Phage_Mu_Gp45"/>
</dbReference>
<evidence type="ECO:0000313" key="4">
    <source>
        <dbReference type="Proteomes" id="UP000698963"/>
    </source>
</evidence>
<sequence>MSRDTIMERVRQLMRNGVSRAVLNVVDDDGNMQRVQISLLEDEVIDDVERFQDYGFTSVPEEGAEATVVFVGADRSHPIVVVADDRRVRKKGLKPGEVAVYHKNGDFIHLKNGNEIEVKTTTFNVNCTTATLAASSEMTLDTPLVTLTGRQQTTGEKSGGAPSTFAGGLENTGGEIISNGVSLEHHTHPGDSGGTTGEPQ</sequence>
<feature type="compositionally biased region" description="Gly residues" evidence="1">
    <location>
        <begin position="191"/>
        <end position="200"/>
    </location>
</feature>
<feature type="region of interest" description="Disordered" evidence="1">
    <location>
        <begin position="181"/>
        <end position="200"/>
    </location>
</feature>
<dbReference type="AlphaFoldDB" id="A0A921DRC4"/>
<dbReference type="EMBL" id="DYZA01000154">
    <property type="protein sequence ID" value="HJD97489.1"/>
    <property type="molecule type" value="Genomic_DNA"/>
</dbReference>
<dbReference type="Pfam" id="PF18946">
    <property type="entry name" value="Apex"/>
    <property type="match status" value="1"/>
</dbReference>
<evidence type="ECO:0000256" key="1">
    <source>
        <dbReference type="SAM" id="MobiDB-lite"/>
    </source>
</evidence>
<dbReference type="InterPro" id="IPR044033">
    <property type="entry name" value="GpV-like_apex"/>
</dbReference>
<dbReference type="InterPro" id="IPR013046">
    <property type="entry name" value="GpV/Gp45"/>
</dbReference>
<dbReference type="Proteomes" id="UP000698963">
    <property type="component" value="Unassembled WGS sequence"/>
</dbReference>
<dbReference type="Gene3D" id="6.20.170.10">
    <property type="match status" value="1"/>
</dbReference>
<feature type="domain" description="Bacteriophage Mu Gp45 N-terminal" evidence="2">
    <location>
        <begin position="20"/>
        <end position="87"/>
    </location>
</feature>